<dbReference type="Proteomes" id="UP000535078">
    <property type="component" value="Unassembled WGS sequence"/>
</dbReference>
<proteinExistence type="inferred from homology"/>
<dbReference type="InterPro" id="IPR010917">
    <property type="entry name" value="TonB_rcpt_CS"/>
</dbReference>
<organism evidence="9 10">
    <name type="scientific">Sphingopyxis italica</name>
    <dbReference type="NCBI Taxonomy" id="1129133"/>
    <lineage>
        <taxon>Bacteria</taxon>
        <taxon>Pseudomonadati</taxon>
        <taxon>Pseudomonadota</taxon>
        <taxon>Alphaproteobacteria</taxon>
        <taxon>Sphingomonadales</taxon>
        <taxon>Sphingomonadaceae</taxon>
        <taxon>Sphingopyxis</taxon>
    </lineage>
</organism>
<dbReference type="PROSITE" id="PS52016">
    <property type="entry name" value="TONB_DEPENDENT_REC_3"/>
    <property type="match status" value="1"/>
</dbReference>
<protein>
    <submittedName>
        <fullName evidence="9">Outer membrane receptor protein involved in Fe transport</fullName>
    </submittedName>
</protein>
<keyword evidence="9" id="KW-0675">Receptor</keyword>
<comment type="subcellular location">
    <subcellularLocation>
        <location evidence="1 7">Cell outer membrane</location>
        <topology evidence="1 7">Multi-pass membrane protein</topology>
    </subcellularLocation>
</comment>
<evidence type="ECO:0000256" key="4">
    <source>
        <dbReference type="ARBA" id="ARBA00022692"/>
    </source>
</evidence>
<evidence type="ECO:0000313" key="10">
    <source>
        <dbReference type="Proteomes" id="UP000535078"/>
    </source>
</evidence>
<keyword evidence="5 7" id="KW-0472">Membrane</keyword>
<keyword evidence="2 7" id="KW-0813">Transport</keyword>
<evidence type="ECO:0000256" key="3">
    <source>
        <dbReference type="ARBA" id="ARBA00022452"/>
    </source>
</evidence>
<dbReference type="RefSeq" id="WP_167919917.1">
    <property type="nucleotide sequence ID" value="NZ_JAATIT010000001.1"/>
</dbReference>
<accession>A0A7X6B847</accession>
<evidence type="ECO:0000313" key="9">
    <source>
        <dbReference type="EMBL" id="NJB88879.1"/>
    </source>
</evidence>
<evidence type="ECO:0000256" key="8">
    <source>
        <dbReference type="PROSITE-ProRule" id="PRU10144"/>
    </source>
</evidence>
<comment type="similarity">
    <text evidence="7">Belongs to the TonB-dependent receptor family.</text>
</comment>
<feature type="short sequence motif" description="TonB C-terminal box" evidence="8">
    <location>
        <begin position="48"/>
        <end position="65"/>
    </location>
</feature>
<keyword evidence="4 7" id="KW-0812">Transmembrane</keyword>
<name>A0A7X6B847_9SPHN</name>
<evidence type="ECO:0000256" key="6">
    <source>
        <dbReference type="ARBA" id="ARBA00023237"/>
    </source>
</evidence>
<evidence type="ECO:0000256" key="5">
    <source>
        <dbReference type="ARBA" id="ARBA00023136"/>
    </source>
</evidence>
<evidence type="ECO:0000256" key="2">
    <source>
        <dbReference type="ARBA" id="ARBA00022448"/>
    </source>
</evidence>
<keyword evidence="6 7" id="KW-0998">Cell outer membrane</keyword>
<gene>
    <name evidence="9" type="ORF">GGR90_001031</name>
</gene>
<dbReference type="SUPFAM" id="SSF56935">
    <property type="entry name" value="Porins"/>
    <property type="match status" value="1"/>
</dbReference>
<dbReference type="Gene3D" id="2.40.170.20">
    <property type="entry name" value="TonB-dependent receptor, beta-barrel domain"/>
    <property type="match status" value="1"/>
</dbReference>
<dbReference type="PROSITE" id="PS01156">
    <property type="entry name" value="TONB_DEPENDENT_REC_2"/>
    <property type="match status" value="1"/>
</dbReference>
<sequence length="65" mass="7410">MGRDVPARTLVNAKVGYGNENFGAYLVATNIFDDEYYDYQYENGGRMQALFGEPRMIGLTFEGRF</sequence>
<dbReference type="InterPro" id="IPR036942">
    <property type="entry name" value="Beta-barrel_TonB_sf"/>
</dbReference>
<keyword evidence="3 7" id="KW-1134">Transmembrane beta strand</keyword>
<evidence type="ECO:0000256" key="7">
    <source>
        <dbReference type="PROSITE-ProRule" id="PRU01360"/>
    </source>
</evidence>
<dbReference type="AlphaFoldDB" id="A0A7X6B847"/>
<reference evidence="9 10" key="1">
    <citation type="submission" date="2020-03" db="EMBL/GenBank/DDBJ databases">
        <title>Genomic Encyclopedia of Type Strains, Phase IV (KMG-IV): sequencing the most valuable type-strain genomes for metagenomic binning, comparative biology and taxonomic classification.</title>
        <authorList>
            <person name="Goeker M."/>
        </authorList>
    </citation>
    <scope>NUCLEOTIDE SEQUENCE [LARGE SCALE GENOMIC DNA]</scope>
    <source>
        <strain evidence="9 10">DSM 25229</strain>
    </source>
</reference>
<comment type="caution">
    <text evidence="9">The sequence shown here is derived from an EMBL/GenBank/DDBJ whole genome shotgun (WGS) entry which is preliminary data.</text>
</comment>
<dbReference type="EMBL" id="JAATIT010000001">
    <property type="protein sequence ID" value="NJB88879.1"/>
    <property type="molecule type" value="Genomic_DNA"/>
</dbReference>
<dbReference type="GO" id="GO:0009279">
    <property type="term" value="C:cell outer membrane"/>
    <property type="evidence" value="ECO:0007669"/>
    <property type="project" value="UniProtKB-SubCell"/>
</dbReference>
<evidence type="ECO:0000256" key="1">
    <source>
        <dbReference type="ARBA" id="ARBA00004571"/>
    </source>
</evidence>
<dbReference type="InterPro" id="IPR039426">
    <property type="entry name" value="TonB-dep_rcpt-like"/>
</dbReference>
<keyword evidence="10" id="KW-1185">Reference proteome</keyword>